<feature type="compositionally biased region" description="Basic and acidic residues" evidence="1">
    <location>
        <begin position="125"/>
        <end position="137"/>
    </location>
</feature>
<accession>A0ABP3ZB22</accession>
<evidence type="ECO:0000313" key="2">
    <source>
        <dbReference type="EMBL" id="GAA0918837.1"/>
    </source>
</evidence>
<protein>
    <submittedName>
        <fullName evidence="2">Uncharacterized protein</fullName>
    </submittedName>
</protein>
<feature type="region of interest" description="Disordered" evidence="1">
    <location>
        <begin position="191"/>
        <end position="289"/>
    </location>
</feature>
<keyword evidence="3" id="KW-1185">Reference proteome</keyword>
<evidence type="ECO:0000313" key="3">
    <source>
        <dbReference type="Proteomes" id="UP001499967"/>
    </source>
</evidence>
<comment type="caution">
    <text evidence="2">The sequence shown here is derived from an EMBL/GenBank/DDBJ whole genome shotgun (WGS) entry which is preliminary data.</text>
</comment>
<reference evidence="3" key="1">
    <citation type="journal article" date="2019" name="Int. J. Syst. Evol. Microbiol.">
        <title>The Global Catalogue of Microorganisms (GCM) 10K type strain sequencing project: providing services to taxonomists for standard genome sequencing and annotation.</title>
        <authorList>
            <consortium name="The Broad Institute Genomics Platform"/>
            <consortium name="The Broad Institute Genome Sequencing Center for Infectious Disease"/>
            <person name="Wu L."/>
            <person name="Ma J."/>
        </authorList>
    </citation>
    <scope>NUCLEOTIDE SEQUENCE [LARGE SCALE GENOMIC DNA]</scope>
    <source>
        <strain evidence="3">JCM 11117</strain>
    </source>
</reference>
<dbReference type="Proteomes" id="UP001499967">
    <property type="component" value="Unassembled WGS sequence"/>
</dbReference>
<gene>
    <name evidence="2" type="ORF">GCM10009559_00500</name>
</gene>
<sequence length="289" mass="30036">MHAAHRWARDHPDGQLFLGRGEHVGHGLARAGAQERVGVEDEVDRLGVGADRVPGFRPVPGDHRRAGGRLGRVQRAGDREGAVVVDVGDPVRLHQDPGVAVADDRVVRPALLQGTHGAGHVVRRGGGERGAGAERRPAPRLRAVRTGWGVGVAHPDEQAAAPAREVPERGGAAGQVVGVVALRARGDQEAAAARATGDQSTGGAGVQRDRCGRAAVDAVDPQHGERGGQRVPPGEQLGARRQLGEVRSGQAEAEVRGGHQSPCPPRPTAARFGTGSLPLTSQSPRIRAL</sequence>
<dbReference type="EMBL" id="BAAAHP010000003">
    <property type="protein sequence ID" value="GAA0918837.1"/>
    <property type="molecule type" value="Genomic_DNA"/>
</dbReference>
<organism evidence="2 3">
    <name type="scientific">Pseudonocardia zijingensis</name>
    <dbReference type="NCBI Taxonomy" id="153376"/>
    <lineage>
        <taxon>Bacteria</taxon>
        <taxon>Bacillati</taxon>
        <taxon>Actinomycetota</taxon>
        <taxon>Actinomycetes</taxon>
        <taxon>Pseudonocardiales</taxon>
        <taxon>Pseudonocardiaceae</taxon>
        <taxon>Pseudonocardia</taxon>
    </lineage>
</organism>
<name>A0ABP3ZB22_9PSEU</name>
<proteinExistence type="predicted"/>
<evidence type="ECO:0000256" key="1">
    <source>
        <dbReference type="SAM" id="MobiDB-lite"/>
    </source>
</evidence>
<feature type="region of interest" description="Disordered" evidence="1">
    <location>
        <begin position="118"/>
        <end position="137"/>
    </location>
</feature>
<feature type="compositionally biased region" description="Polar residues" evidence="1">
    <location>
        <begin position="277"/>
        <end position="289"/>
    </location>
</feature>